<dbReference type="SUPFAM" id="SSF54373">
    <property type="entry name" value="FAD-linked reductases, C-terminal domain"/>
    <property type="match status" value="1"/>
</dbReference>
<dbReference type="InterPro" id="IPR002938">
    <property type="entry name" value="FAD-bd"/>
</dbReference>
<dbReference type="Pfam" id="PF01494">
    <property type="entry name" value="FAD_binding_3"/>
    <property type="match status" value="2"/>
</dbReference>
<dbReference type="InterPro" id="IPR051104">
    <property type="entry name" value="FAD_monoxygenase"/>
</dbReference>
<dbReference type="STRING" id="2282107.A0A286UUK9"/>
<dbReference type="GO" id="GO:0071949">
    <property type="term" value="F:FAD binding"/>
    <property type="evidence" value="ECO:0007669"/>
    <property type="project" value="InterPro"/>
</dbReference>
<dbReference type="PANTHER" id="PTHR46720">
    <property type="entry name" value="HYDROXYLASE, PUTATIVE (AFU_ORTHOLOGUE AFUA_3G01460)-RELATED"/>
    <property type="match status" value="1"/>
</dbReference>
<dbReference type="AlphaFoldDB" id="A0A286UUK9"/>
<keyword evidence="8" id="KW-1185">Reference proteome</keyword>
<name>A0A286UUK9_9AGAM</name>
<evidence type="ECO:0000256" key="2">
    <source>
        <dbReference type="ARBA" id="ARBA00022827"/>
    </source>
</evidence>
<evidence type="ECO:0000256" key="3">
    <source>
        <dbReference type="ARBA" id="ARBA00023002"/>
    </source>
</evidence>
<keyword evidence="5" id="KW-0472">Membrane</keyword>
<evidence type="ECO:0000256" key="4">
    <source>
        <dbReference type="SAM" id="MobiDB-lite"/>
    </source>
</evidence>
<keyword evidence="5" id="KW-1133">Transmembrane helix</keyword>
<accession>A0A286UUK9</accession>
<keyword evidence="1" id="KW-0285">Flavoprotein</keyword>
<dbReference type="PANTHER" id="PTHR46720:SF3">
    <property type="entry name" value="FAD-BINDING DOMAIN-CONTAINING PROTEIN-RELATED"/>
    <property type="match status" value="1"/>
</dbReference>
<evidence type="ECO:0000259" key="6">
    <source>
        <dbReference type="Pfam" id="PF01494"/>
    </source>
</evidence>
<dbReference type="OrthoDB" id="417877at2759"/>
<dbReference type="Gene3D" id="3.50.50.60">
    <property type="entry name" value="FAD/NAD(P)-binding domain"/>
    <property type="match status" value="1"/>
</dbReference>
<evidence type="ECO:0000256" key="5">
    <source>
        <dbReference type="SAM" id="Phobius"/>
    </source>
</evidence>
<dbReference type="InParanoid" id="A0A286UUK9"/>
<evidence type="ECO:0000256" key="1">
    <source>
        <dbReference type="ARBA" id="ARBA00022630"/>
    </source>
</evidence>
<evidence type="ECO:0000313" key="7">
    <source>
        <dbReference type="EMBL" id="PAV23279.1"/>
    </source>
</evidence>
<keyword evidence="3" id="KW-0560">Oxidoreductase</keyword>
<keyword evidence="5" id="KW-0812">Transmembrane</keyword>
<gene>
    <name evidence="7" type="ORF">PNOK_0034700</name>
</gene>
<keyword evidence="2" id="KW-0274">FAD</keyword>
<dbReference type="SUPFAM" id="SSF51905">
    <property type="entry name" value="FAD/NAD(P)-binding domain"/>
    <property type="match status" value="1"/>
</dbReference>
<feature type="transmembrane region" description="Helical" evidence="5">
    <location>
        <begin position="12"/>
        <end position="31"/>
    </location>
</feature>
<dbReference type="GO" id="GO:0044550">
    <property type="term" value="P:secondary metabolite biosynthetic process"/>
    <property type="evidence" value="ECO:0007669"/>
    <property type="project" value="TreeGrafter"/>
</dbReference>
<feature type="region of interest" description="Disordered" evidence="4">
    <location>
        <begin position="405"/>
        <end position="430"/>
    </location>
</feature>
<feature type="compositionally biased region" description="Polar residues" evidence="4">
    <location>
        <begin position="419"/>
        <end position="430"/>
    </location>
</feature>
<evidence type="ECO:0000313" key="8">
    <source>
        <dbReference type="Proteomes" id="UP000217199"/>
    </source>
</evidence>
<feature type="domain" description="FAD-binding" evidence="6">
    <location>
        <begin position="324"/>
        <end position="388"/>
    </location>
</feature>
<comment type="caution">
    <text evidence="7">The sequence shown here is derived from an EMBL/GenBank/DDBJ whole genome shotgun (WGS) entry which is preliminary data.</text>
</comment>
<dbReference type="InterPro" id="IPR036188">
    <property type="entry name" value="FAD/NAD-bd_sf"/>
</dbReference>
<reference evidence="7 8" key="1">
    <citation type="journal article" date="2017" name="Mol. Ecol.">
        <title>Comparative and population genomic landscape of Phellinus noxius: A hypervariable fungus causing root rot in trees.</title>
        <authorList>
            <person name="Chung C.L."/>
            <person name="Lee T.J."/>
            <person name="Akiba M."/>
            <person name="Lee H.H."/>
            <person name="Kuo T.H."/>
            <person name="Liu D."/>
            <person name="Ke H.M."/>
            <person name="Yokoi T."/>
            <person name="Roa M.B."/>
            <person name="Lu M.J."/>
            <person name="Chang Y.Y."/>
            <person name="Ann P.J."/>
            <person name="Tsai J.N."/>
            <person name="Chen C.Y."/>
            <person name="Tzean S.S."/>
            <person name="Ota Y."/>
            <person name="Hattori T."/>
            <person name="Sahashi N."/>
            <person name="Liou R.F."/>
            <person name="Kikuchi T."/>
            <person name="Tsai I.J."/>
        </authorList>
    </citation>
    <scope>NUCLEOTIDE SEQUENCE [LARGE SCALE GENOMIC DNA]</scope>
    <source>
        <strain evidence="7 8">FFPRI411160</strain>
    </source>
</reference>
<proteinExistence type="predicted"/>
<dbReference type="Proteomes" id="UP000217199">
    <property type="component" value="Unassembled WGS sequence"/>
</dbReference>
<organism evidence="7 8">
    <name type="scientific">Pyrrhoderma noxium</name>
    <dbReference type="NCBI Taxonomy" id="2282107"/>
    <lineage>
        <taxon>Eukaryota</taxon>
        <taxon>Fungi</taxon>
        <taxon>Dikarya</taxon>
        <taxon>Basidiomycota</taxon>
        <taxon>Agaricomycotina</taxon>
        <taxon>Agaricomycetes</taxon>
        <taxon>Hymenochaetales</taxon>
        <taxon>Hymenochaetaceae</taxon>
        <taxon>Pyrrhoderma</taxon>
    </lineage>
</organism>
<feature type="domain" description="FAD-binding" evidence="6">
    <location>
        <begin position="12"/>
        <end position="78"/>
    </location>
</feature>
<dbReference type="EMBL" id="NBII01000001">
    <property type="protein sequence ID" value="PAV23279.1"/>
    <property type="molecule type" value="Genomic_DNA"/>
</dbReference>
<dbReference type="GO" id="GO:0016491">
    <property type="term" value="F:oxidoreductase activity"/>
    <property type="evidence" value="ECO:0007669"/>
    <property type="project" value="UniProtKB-KW"/>
</dbReference>
<dbReference type="PRINTS" id="PR00420">
    <property type="entry name" value="RNGMNOXGNASE"/>
</dbReference>
<protein>
    <submittedName>
        <fullName evidence="7">FAD NAD-P-binding domain-containing</fullName>
    </submittedName>
</protein>
<sequence>METVQNSRRNTLKVAVVGGGMCGVAVTAGLLKAGIDVHLYEAAPEFGEIGAGVGLGVNAIRILQELGMLDEIVESVKPELPVPRAVLYRSGIGDHRILFDHVLNSDDKGLGIHRAIFLNSILPLVDPRKTHLNKRCINLHINNSGPNTPRVRLVFSDGTEAEADVVLGADGIRSIVRTFVVGDEERDNDVPQLDVMRINFTYTYAYRGLIDSDKLRSHGILTNLDERPQCFCGSGKHVITFPISGGTIINVVAFTCDHTLPWGVQSLPPGTPWVTPRPQDELLKAFSGWGPDVMNVLESLTHPSAWAVHVVDPPLESYVGKGLRGRVALLGDAAHGMLPHLGAGAGQGMEDVYALVRLLGHPQVSRDNVEDILKTYDALRRPRANKVLVESTRCGAFYDGFGPHGSGVSRSSSSKAIDPSSQETGDNNLESGIRADLEENMKKIFDWVWHYDLREEVDVAIETPVQKSILSSK</sequence>